<evidence type="ECO:0000256" key="9">
    <source>
        <dbReference type="SAM" id="MobiDB-lite"/>
    </source>
</evidence>
<dbReference type="PROSITE" id="PS50089">
    <property type="entry name" value="ZF_RING_2"/>
    <property type="match status" value="1"/>
</dbReference>
<name>A0AAU9IWW6_9CILI</name>
<dbReference type="PANTHER" id="PTHR22996:SF0">
    <property type="entry name" value="RE60872P-RELATED"/>
    <property type="match status" value="1"/>
</dbReference>
<dbReference type="EC" id="2.3.2.27" evidence="2"/>
<dbReference type="Pfam" id="PF26192">
    <property type="entry name" value="RNF157-like_N"/>
    <property type="match status" value="1"/>
</dbReference>
<evidence type="ECO:0000256" key="1">
    <source>
        <dbReference type="ARBA" id="ARBA00000900"/>
    </source>
</evidence>
<organism evidence="11 12">
    <name type="scientific">Blepharisma stoltei</name>
    <dbReference type="NCBI Taxonomy" id="1481888"/>
    <lineage>
        <taxon>Eukaryota</taxon>
        <taxon>Sar</taxon>
        <taxon>Alveolata</taxon>
        <taxon>Ciliophora</taxon>
        <taxon>Postciliodesmatophora</taxon>
        <taxon>Heterotrichea</taxon>
        <taxon>Heterotrichida</taxon>
        <taxon>Blepharismidae</taxon>
        <taxon>Blepharisma</taxon>
    </lineage>
</organism>
<evidence type="ECO:0000256" key="3">
    <source>
        <dbReference type="ARBA" id="ARBA00022679"/>
    </source>
</evidence>
<dbReference type="InterPro" id="IPR045194">
    <property type="entry name" value="MGRN1/RNF157-like"/>
</dbReference>
<keyword evidence="3" id="KW-0808">Transferase</keyword>
<proteinExistence type="predicted"/>
<evidence type="ECO:0000256" key="2">
    <source>
        <dbReference type="ARBA" id="ARBA00012483"/>
    </source>
</evidence>
<evidence type="ECO:0000256" key="8">
    <source>
        <dbReference type="PROSITE-ProRule" id="PRU00175"/>
    </source>
</evidence>
<gene>
    <name evidence="11" type="ORF">BSTOLATCC_MIC18863</name>
</gene>
<feature type="region of interest" description="Disordered" evidence="9">
    <location>
        <begin position="1"/>
        <end position="31"/>
    </location>
</feature>
<sequence length="280" mass="32074">MGNCVGNSSRRRSLDHSSNSSRARNQNSLPQNTIVVISEQQNSAQPRANRAQLQNSPEANQVQIDSTIYKATAKLENYPENPSIYFLDFLFSTRRNCRITIYYFAKDIFDPIQNTYYFYVDPEKYPPPESHYFEPGDRQHFSHLSPIEIGRFSDDELDFKDKKTFPVIIEMTPESETMPQILTSYFKICKSEDQYSLTCLRQKISINGVIHELKDLYGYKSEGLECSICLTEKKEMVVLPCNHACLCAACAEHLKADAKKLCPICRGPIRQILKLSEVSA</sequence>
<evidence type="ECO:0000256" key="7">
    <source>
        <dbReference type="ARBA" id="ARBA00022833"/>
    </source>
</evidence>
<evidence type="ECO:0000256" key="4">
    <source>
        <dbReference type="ARBA" id="ARBA00022723"/>
    </source>
</evidence>
<comment type="caution">
    <text evidence="11">The sequence shown here is derived from an EMBL/GenBank/DDBJ whole genome shotgun (WGS) entry which is preliminary data.</text>
</comment>
<evidence type="ECO:0000256" key="5">
    <source>
        <dbReference type="ARBA" id="ARBA00022771"/>
    </source>
</evidence>
<dbReference type="EMBL" id="CAJZBQ010000018">
    <property type="protein sequence ID" value="CAG9317620.1"/>
    <property type="molecule type" value="Genomic_DNA"/>
</dbReference>
<protein>
    <recommendedName>
        <fullName evidence="2">RING-type E3 ubiquitin transferase</fullName>
        <ecNumber evidence="2">2.3.2.27</ecNumber>
    </recommendedName>
</protein>
<dbReference type="Proteomes" id="UP001162131">
    <property type="component" value="Unassembled WGS sequence"/>
</dbReference>
<evidence type="ECO:0000313" key="12">
    <source>
        <dbReference type="Proteomes" id="UP001162131"/>
    </source>
</evidence>
<keyword evidence="12" id="KW-1185">Reference proteome</keyword>
<dbReference type="Gene3D" id="3.30.40.10">
    <property type="entry name" value="Zinc/RING finger domain, C3HC4 (zinc finger)"/>
    <property type="match status" value="1"/>
</dbReference>
<dbReference type="GO" id="GO:0008270">
    <property type="term" value="F:zinc ion binding"/>
    <property type="evidence" value="ECO:0007669"/>
    <property type="project" value="UniProtKB-KW"/>
</dbReference>
<comment type="catalytic activity">
    <reaction evidence="1">
        <text>S-ubiquitinyl-[E2 ubiquitin-conjugating enzyme]-L-cysteine + [acceptor protein]-L-lysine = [E2 ubiquitin-conjugating enzyme]-L-cysteine + N(6)-ubiquitinyl-[acceptor protein]-L-lysine.</text>
        <dbReference type="EC" id="2.3.2.27"/>
    </reaction>
</comment>
<keyword evidence="7" id="KW-0862">Zinc</keyword>
<evidence type="ECO:0000256" key="6">
    <source>
        <dbReference type="ARBA" id="ARBA00022786"/>
    </source>
</evidence>
<evidence type="ECO:0000259" key="10">
    <source>
        <dbReference type="PROSITE" id="PS50089"/>
    </source>
</evidence>
<feature type="compositionally biased region" description="Low complexity" evidence="9">
    <location>
        <begin position="17"/>
        <end position="28"/>
    </location>
</feature>
<dbReference type="SMART" id="SM00184">
    <property type="entry name" value="RING"/>
    <property type="match status" value="1"/>
</dbReference>
<dbReference type="GO" id="GO:0016567">
    <property type="term" value="P:protein ubiquitination"/>
    <property type="evidence" value="ECO:0007669"/>
    <property type="project" value="TreeGrafter"/>
</dbReference>
<dbReference type="SUPFAM" id="SSF57850">
    <property type="entry name" value="RING/U-box"/>
    <property type="match status" value="1"/>
</dbReference>
<keyword evidence="5 8" id="KW-0863">Zinc-finger</keyword>
<accession>A0AAU9IWW6</accession>
<dbReference type="Pfam" id="PF13920">
    <property type="entry name" value="zf-C3HC4_3"/>
    <property type="match status" value="1"/>
</dbReference>
<reference evidence="11" key="1">
    <citation type="submission" date="2021-09" db="EMBL/GenBank/DDBJ databases">
        <authorList>
            <consortium name="AG Swart"/>
            <person name="Singh M."/>
            <person name="Singh A."/>
            <person name="Seah K."/>
            <person name="Emmerich C."/>
        </authorList>
    </citation>
    <scope>NUCLEOTIDE SEQUENCE</scope>
    <source>
        <strain evidence="11">ATCC30299</strain>
    </source>
</reference>
<keyword evidence="6" id="KW-0833">Ubl conjugation pathway</keyword>
<feature type="domain" description="RING-type" evidence="10">
    <location>
        <begin position="226"/>
        <end position="266"/>
    </location>
</feature>
<keyword evidence="4" id="KW-0479">Metal-binding</keyword>
<dbReference type="AlphaFoldDB" id="A0AAU9IWW6"/>
<dbReference type="InterPro" id="IPR058981">
    <property type="entry name" value="MGRN1/RNF157-like_N"/>
</dbReference>
<dbReference type="InterPro" id="IPR013083">
    <property type="entry name" value="Znf_RING/FYVE/PHD"/>
</dbReference>
<dbReference type="PANTHER" id="PTHR22996">
    <property type="entry name" value="MAHOGUNIN"/>
    <property type="match status" value="1"/>
</dbReference>
<dbReference type="GO" id="GO:0061630">
    <property type="term" value="F:ubiquitin protein ligase activity"/>
    <property type="evidence" value="ECO:0007669"/>
    <property type="project" value="UniProtKB-EC"/>
</dbReference>
<evidence type="ECO:0000313" key="11">
    <source>
        <dbReference type="EMBL" id="CAG9317620.1"/>
    </source>
</evidence>
<dbReference type="InterPro" id="IPR001841">
    <property type="entry name" value="Znf_RING"/>
</dbReference>